<gene>
    <name evidence="1" type="ORF">SYYSPA8_27430</name>
</gene>
<accession>A0ABQ5P6K3</accession>
<dbReference type="RefSeq" id="WP_323450094.1">
    <property type="nucleotide sequence ID" value="NZ_BSBI01000013.1"/>
</dbReference>
<evidence type="ECO:0000313" key="1">
    <source>
        <dbReference type="EMBL" id="GLF98105.1"/>
    </source>
</evidence>
<reference evidence="1 2" key="1">
    <citation type="submission" date="2022-10" db="EMBL/GenBank/DDBJ databases">
        <title>Draft genome sequence of Streptomyces sp. YSPA8.</title>
        <authorList>
            <person name="Moriuchi R."/>
            <person name="Dohra H."/>
            <person name="Yamamura H."/>
            <person name="Kodani S."/>
        </authorList>
    </citation>
    <scope>NUCLEOTIDE SEQUENCE [LARGE SCALE GENOMIC DNA]</scope>
    <source>
        <strain evidence="1 2">YSPA8</strain>
    </source>
</reference>
<organism evidence="1 2">
    <name type="scientific">Streptomyces yaizuensis</name>
    <dbReference type="NCBI Taxonomy" id="2989713"/>
    <lineage>
        <taxon>Bacteria</taxon>
        <taxon>Bacillati</taxon>
        <taxon>Actinomycetota</taxon>
        <taxon>Actinomycetes</taxon>
        <taxon>Kitasatosporales</taxon>
        <taxon>Streptomycetaceae</taxon>
        <taxon>Streptomyces</taxon>
    </lineage>
</organism>
<sequence>MTELTGQRLARARQARGMTRVDLAQAVRAAAWRRGLRSGADKHRVRKWEVDGVVPDADSQSYIAEALQIPQEAVDASSWPHWLPPVAIPLGPFSTVPALREALTVDRRALLLTVPAAALTALAADWAHADAHPLAPARDGQPVGSELVDVLEHTAGRFTALVTEQRQHTAPLLDAHLTTVSDLVAHGRYTRPLGLRLHTLAAGLAQSIGWHRFDLGRHQAATAYWTAALHSAHAADDRDLGAAVLGDLAYGAAWRGDHTTAGAILHHALARADHPAAQALLHLRRGRALAAQGEKKETLRHLAAAEHQLGAAASRERPAFCTWLSTADLAIDSGQALGDLGDPGAHRLIREGQDLLPAARAKTRGVFLAYQAASHLDRREPERAAAAARESLTVARTIGAPRCVRLVEDLVPRFTLYPHAEGVPELLTLARAA</sequence>
<proteinExistence type="predicted"/>
<dbReference type="CDD" id="cd00093">
    <property type="entry name" value="HTH_XRE"/>
    <property type="match status" value="1"/>
</dbReference>
<name>A0ABQ5P6K3_9ACTN</name>
<protein>
    <submittedName>
        <fullName evidence="1">XRE family transcriptional regulator</fullName>
    </submittedName>
</protein>
<dbReference type="InterPro" id="IPR010982">
    <property type="entry name" value="Lambda_DNA-bd_dom_sf"/>
</dbReference>
<dbReference type="EMBL" id="BSBI01000013">
    <property type="protein sequence ID" value="GLF98105.1"/>
    <property type="molecule type" value="Genomic_DNA"/>
</dbReference>
<dbReference type="Proteomes" id="UP001291653">
    <property type="component" value="Unassembled WGS sequence"/>
</dbReference>
<evidence type="ECO:0000313" key="2">
    <source>
        <dbReference type="Proteomes" id="UP001291653"/>
    </source>
</evidence>
<dbReference type="Gene3D" id="1.10.260.40">
    <property type="entry name" value="lambda repressor-like DNA-binding domains"/>
    <property type="match status" value="1"/>
</dbReference>
<dbReference type="InterPro" id="IPR001387">
    <property type="entry name" value="Cro/C1-type_HTH"/>
</dbReference>
<dbReference type="SUPFAM" id="SSF47413">
    <property type="entry name" value="lambda repressor-like DNA-binding domains"/>
    <property type="match status" value="1"/>
</dbReference>
<comment type="caution">
    <text evidence="1">The sequence shown here is derived from an EMBL/GenBank/DDBJ whole genome shotgun (WGS) entry which is preliminary data.</text>
</comment>
<keyword evidence="2" id="KW-1185">Reference proteome</keyword>